<evidence type="ECO:0000256" key="4">
    <source>
        <dbReference type="PROSITE-ProRule" id="PRU00335"/>
    </source>
</evidence>
<accession>A0A1T5J617</accession>
<dbReference type="STRING" id="123320.SAMN06309945_1245"/>
<dbReference type="EMBL" id="FUZP01000001">
    <property type="protein sequence ID" value="SKC46708.1"/>
    <property type="molecule type" value="Genomic_DNA"/>
</dbReference>
<dbReference type="PROSITE" id="PS50977">
    <property type="entry name" value="HTH_TETR_2"/>
    <property type="match status" value="1"/>
</dbReference>
<keyword evidence="1" id="KW-0805">Transcription regulation</keyword>
<keyword evidence="3" id="KW-0804">Transcription</keyword>
<protein>
    <submittedName>
        <fullName evidence="6">Transcriptional regulator, TetR family</fullName>
    </submittedName>
</protein>
<dbReference type="Gene3D" id="1.10.357.10">
    <property type="entry name" value="Tetracycline Repressor, domain 2"/>
    <property type="match status" value="1"/>
</dbReference>
<dbReference type="OrthoDB" id="8688418at2"/>
<dbReference type="PANTHER" id="PTHR30055:SF234">
    <property type="entry name" value="HTH-TYPE TRANSCRIPTIONAL REGULATOR BETI"/>
    <property type="match status" value="1"/>
</dbReference>
<dbReference type="Proteomes" id="UP000190857">
    <property type="component" value="Unassembled WGS sequence"/>
</dbReference>
<dbReference type="InterPro" id="IPR001647">
    <property type="entry name" value="HTH_TetR"/>
</dbReference>
<dbReference type="InterPro" id="IPR009057">
    <property type="entry name" value="Homeodomain-like_sf"/>
</dbReference>
<dbReference type="GO" id="GO:0003700">
    <property type="term" value="F:DNA-binding transcription factor activity"/>
    <property type="evidence" value="ECO:0007669"/>
    <property type="project" value="TreeGrafter"/>
</dbReference>
<feature type="domain" description="HTH tetR-type" evidence="5">
    <location>
        <begin position="12"/>
        <end position="72"/>
    </location>
</feature>
<dbReference type="GO" id="GO:0000976">
    <property type="term" value="F:transcription cis-regulatory region binding"/>
    <property type="evidence" value="ECO:0007669"/>
    <property type="project" value="TreeGrafter"/>
</dbReference>
<evidence type="ECO:0000259" key="5">
    <source>
        <dbReference type="PROSITE" id="PS50977"/>
    </source>
</evidence>
<evidence type="ECO:0000256" key="2">
    <source>
        <dbReference type="ARBA" id="ARBA00023125"/>
    </source>
</evidence>
<evidence type="ECO:0000256" key="1">
    <source>
        <dbReference type="ARBA" id="ARBA00023015"/>
    </source>
</evidence>
<keyword evidence="7" id="KW-1185">Reference proteome</keyword>
<proteinExistence type="predicted"/>
<dbReference type="SUPFAM" id="SSF46689">
    <property type="entry name" value="Homeodomain-like"/>
    <property type="match status" value="1"/>
</dbReference>
<gene>
    <name evidence="6" type="ORF">SAMN06309945_1245</name>
</gene>
<sequence length="209" mass="23758">MTQPGLRETKKQRTAAAIEAAAVSLVHAHGFDAVTVEQIAERADVTPRTFFNYFRNKDDAFLGVHREREPLPEVDLADYSGVDTLTVVIDVFQQKLRALDRDGDASIQSVNKKRHEVLAQHPELLQREFEKMTSLERDFTSFVSDVMRRQGHTEAEIARDSYTILAIMGAFFHQSFRAWGEDLGGEPLAVHFDRAVENTTRILRDRETA</sequence>
<organism evidence="6 7">
    <name type="scientific">Okibacterium fritillariae</name>
    <dbReference type="NCBI Taxonomy" id="123320"/>
    <lineage>
        <taxon>Bacteria</taxon>
        <taxon>Bacillati</taxon>
        <taxon>Actinomycetota</taxon>
        <taxon>Actinomycetes</taxon>
        <taxon>Micrococcales</taxon>
        <taxon>Microbacteriaceae</taxon>
        <taxon>Okibacterium</taxon>
    </lineage>
</organism>
<keyword evidence="2 4" id="KW-0238">DNA-binding</keyword>
<feature type="DNA-binding region" description="H-T-H motif" evidence="4">
    <location>
        <begin position="35"/>
        <end position="54"/>
    </location>
</feature>
<evidence type="ECO:0000313" key="7">
    <source>
        <dbReference type="Proteomes" id="UP000190857"/>
    </source>
</evidence>
<dbReference type="InterPro" id="IPR050109">
    <property type="entry name" value="HTH-type_TetR-like_transc_reg"/>
</dbReference>
<evidence type="ECO:0000313" key="6">
    <source>
        <dbReference type="EMBL" id="SKC46708.1"/>
    </source>
</evidence>
<reference evidence="6 7" key="1">
    <citation type="submission" date="2017-02" db="EMBL/GenBank/DDBJ databases">
        <authorList>
            <person name="Peterson S.W."/>
        </authorList>
    </citation>
    <scope>NUCLEOTIDE SEQUENCE [LARGE SCALE GENOMIC DNA]</scope>
    <source>
        <strain evidence="6 7">VKM Ac-2059</strain>
    </source>
</reference>
<evidence type="ECO:0000256" key="3">
    <source>
        <dbReference type="ARBA" id="ARBA00023163"/>
    </source>
</evidence>
<name>A0A1T5J617_9MICO</name>
<dbReference type="AlphaFoldDB" id="A0A1T5J617"/>
<dbReference type="Pfam" id="PF00440">
    <property type="entry name" value="TetR_N"/>
    <property type="match status" value="1"/>
</dbReference>
<dbReference type="RefSeq" id="WP_159449495.1">
    <property type="nucleotide sequence ID" value="NZ_FUZP01000001.1"/>
</dbReference>
<dbReference type="PANTHER" id="PTHR30055">
    <property type="entry name" value="HTH-TYPE TRANSCRIPTIONAL REGULATOR RUTR"/>
    <property type="match status" value="1"/>
</dbReference>